<evidence type="ECO:0000313" key="2">
    <source>
        <dbReference type="EMBL" id="ABM40220.1"/>
    </source>
</evidence>
<geneLocation type="plasmid" evidence="2 3">
    <name>pPNAP05</name>
</geneLocation>
<proteinExistence type="predicted"/>
<keyword evidence="2" id="KW-0614">Plasmid</keyword>
<sequence>MPVEKWNPKNPWIFSKKTAFMQRIADKVRGGCTQYIQGSCKAQKLPFLTHKLSERYPLNRPKITQARRRKAGENAYHWMGYLEPDTQLIHWLVLLAPGETLDATDAWKDPRLDKVRLTGYELVRLTRPGAAAPSWSWRYSRERHDQLRTALVSAIRGRRNLELEQLAHSIWRSPGFAGVREQVKKMRSLITSEWKRSRSKAEVMPDLPRQIGFVRRLADVGQPWSDLMKAVKHERVQEEGGNRQNPVPVPRRAGPKAQENRAGGEGKGV</sequence>
<dbReference type="KEGG" id="pna:Pnap_4812"/>
<feature type="region of interest" description="Disordered" evidence="1">
    <location>
        <begin position="234"/>
        <end position="269"/>
    </location>
</feature>
<organism evidence="2 3">
    <name type="scientific">Polaromonas naphthalenivorans (strain CJ2)</name>
    <dbReference type="NCBI Taxonomy" id="365044"/>
    <lineage>
        <taxon>Bacteria</taxon>
        <taxon>Pseudomonadati</taxon>
        <taxon>Pseudomonadota</taxon>
        <taxon>Betaproteobacteria</taxon>
        <taxon>Burkholderiales</taxon>
        <taxon>Comamonadaceae</taxon>
        <taxon>Polaromonas</taxon>
    </lineage>
</organism>
<dbReference type="EMBL" id="CP000534">
    <property type="protein sequence ID" value="ABM40220.1"/>
    <property type="molecule type" value="Genomic_DNA"/>
</dbReference>
<keyword evidence="3" id="KW-1185">Reference proteome</keyword>
<feature type="compositionally biased region" description="Basic and acidic residues" evidence="1">
    <location>
        <begin position="258"/>
        <end position="269"/>
    </location>
</feature>
<name>A1VX42_POLNA</name>
<evidence type="ECO:0000313" key="3">
    <source>
        <dbReference type="Proteomes" id="UP000000644"/>
    </source>
</evidence>
<dbReference type="OrthoDB" id="8586582at2"/>
<dbReference type="HOGENOM" id="CLU_1011700_0_0_4"/>
<accession>A1VX42</accession>
<reference evidence="3" key="1">
    <citation type="journal article" date="2009" name="Environ. Microbiol.">
        <title>The genome of Polaromonas naphthalenivorans strain CJ2, isolated from coal tar-contaminated sediment, reveals physiological and metabolic versatility and evolution through extensive horizontal gene transfer.</title>
        <authorList>
            <person name="Yagi J.M."/>
            <person name="Sims D."/>
            <person name="Brettin T."/>
            <person name="Bruce D."/>
            <person name="Madsen E.L."/>
        </authorList>
    </citation>
    <scope>NUCLEOTIDE SEQUENCE [LARGE SCALE GENOMIC DNA]</scope>
    <source>
        <strain evidence="3">CJ2</strain>
        <plasmid evidence="3">Plasmid pPNAP05</plasmid>
    </source>
</reference>
<dbReference type="RefSeq" id="WP_011798586.1">
    <property type="nucleotide sequence ID" value="NC_008761.1"/>
</dbReference>
<dbReference type="AlphaFoldDB" id="A1VX42"/>
<dbReference type="Proteomes" id="UP000000644">
    <property type="component" value="Plasmid pPNAP05"/>
</dbReference>
<evidence type="ECO:0000256" key="1">
    <source>
        <dbReference type="SAM" id="MobiDB-lite"/>
    </source>
</evidence>
<protein>
    <submittedName>
        <fullName evidence="2">Uncharacterized protein</fullName>
    </submittedName>
</protein>
<gene>
    <name evidence="2" type="ordered locus">Pnap_4812</name>
</gene>